<dbReference type="InterPro" id="IPR004821">
    <property type="entry name" value="Cyt_trans-like"/>
</dbReference>
<evidence type="ECO:0000256" key="13">
    <source>
        <dbReference type="HAMAP-Rule" id="MF_00158"/>
    </source>
</evidence>
<evidence type="ECO:0000256" key="7">
    <source>
        <dbReference type="ARBA" id="ARBA00022598"/>
    </source>
</evidence>
<dbReference type="RefSeq" id="WP_013630384.1">
    <property type="nucleotide sequence ID" value="NC_015174.1"/>
</dbReference>
<evidence type="ECO:0000256" key="12">
    <source>
        <dbReference type="ARBA" id="ARBA00055042"/>
    </source>
</evidence>
<dbReference type="Gene3D" id="3.40.50.620">
    <property type="entry name" value="HUPs"/>
    <property type="match status" value="1"/>
</dbReference>
<keyword evidence="8 13" id="KW-0566">Pantothenate biosynthesis</keyword>
<dbReference type="GO" id="GO:0005829">
    <property type="term" value="C:cytosol"/>
    <property type="evidence" value="ECO:0007669"/>
    <property type="project" value="TreeGrafter"/>
</dbReference>
<protein>
    <recommendedName>
        <fullName evidence="5 13">Pantothenate synthetase</fullName>
        <shortName evidence="13">PS</shortName>
        <ecNumber evidence="4 13">6.3.2.1</ecNumber>
    </recommendedName>
    <alternativeName>
        <fullName evidence="13">Pantoate--beta-alanine ligase</fullName>
    </alternativeName>
    <alternativeName>
        <fullName evidence="13">Pantoate-activating enzyme</fullName>
    </alternativeName>
</protein>
<keyword evidence="9 13" id="KW-0547">Nucleotide-binding</keyword>
<dbReference type="UniPathway" id="UPA00028">
    <property type="reaction ID" value="UER00005"/>
</dbReference>
<dbReference type="InterPro" id="IPR042176">
    <property type="entry name" value="Pantoate_ligase_C"/>
</dbReference>
<comment type="miscellaneous">
    <text evidence="13">The reaction proceeds by a bi uni uni bi ping pong mechanism.</text>
</comment>
<keyword evidence="7 13" id="KW-0436">Ligase</keyword>
<evidence type="ECO:0000256" key="6">
    <source>
        <dbReference type="ARBA" id="ARBA00022490"/>
    </source>
</evidence>
<comment type="similarity">
    <text evidence="3 13">Belongs to the pantothenate synthetase family.</text>
</comment>
<dbReference type="STRING" id="756272.Plabr_4090"/>
<comment type="subunit">
    <text evidence="13">Homodimer.</text>
</comment>
<keyword evidence="10 13" id="KW-0067">ATP-binding</keyword>
<name>F0SHB2_RUBBR</name>
<dbReference type="KEGG" id="pbs:Plabr_4090"/>
<feature type="binding site" evidence="13">
    <location>
        <position position="61"/>
    </location>
    <ligand>
        <name>beta-alanine</name>
        <dbReference type="ChEBI" id="CHEBI:57966"/>
    </ligand>
</feature>
<evidence type="ECO:0000256" key="11">
    <source>
        <dbReference type="ARBA" id="ARBA00048258"/>
    </source>
</evidence>
<dbReference type="GO" id="GO:0015940">
    <property type="term" value="P:pantothenate biosynthetic process"/>
    <property type="evidence" value="ECO:0007669"/>
    <property type="project" value="UniProtKB-UniRule"/>
</dbReference>
<evidence type="ECO:0000256" key="2">
    <source>
        <dbReference type="ARBA" id="ARBA00004990"/>
    </source>
</evidence>
<dbReference type="Gene3D" id="3.30.1300.10">
    <property type="entry name" value="Pantoate-beta-alanine ligase, C-terminal domain"/>
    <property type="match status" value="1"/>
</dbReference>
<feature type="binding site" evidence="13">
    <location>
        <position position="176"/>
    </location>
    <ligand>
        <name>ATP</name>
        <dbReference type="ChEBI" id="CHEBI:30616"/>
    </ligand>
</feature>
<evidence type="ECO:0000256" key="3">
    <source>
        <dbReference type="ARBA" id="ARBA00009256"/>
    </source>
</evidence>
<evidence type="ECO:0000313" key="15">
    <source>
        <dbReference type="Proteomes" id="UP000006860"/>
    </source>
</evidence>
<feature type="binding site" evidence="13">
    <location>
        <begin position="30"/>
        <end position="37"/>
    </location>
    <ligand>
        <name>ATP</name>
        <dbReference type="ChEBI" id="CHEBI:30616"/>
    </ligand>
</feature>
<keyword evidence="6 13" id="KW-0963">Cytoplasm</keyword>
<comment type="catalytic activity">
    <reaction evidence="11 13">
        <text>(R)-pantoate + beta-alanine + ATP = (R)-pantothenate + AMP + diphosphate + H(+)</text>
        <dbReference type="Rhea" id="RHEA:10912"/>
        <dbReference type="ChEBI" id="CHEBI:15378"/>
        <dbReference type="ChEBI" id="CHEBI:15980"/>
        <dbReference type="ChEBI" id="CHEBI:29032"/>
        <dbReference type="ChEBI" id="CHEBI:30616"/>
        <dbReference type="ChEBI" id="CHEBI:33019"/>
        <dbReference type="ChEBI" id="CHEBI:57966"/>
        <dbReference type="ChEBI" id="CHEBI:456215"/>
        <dbReference type="EC" id="6.3.2.1"/>
    </reaction>
</comment>
<dbReference type="PANTHER" id="PTHR21299">
    <property type="entry name" value="CYTIDYLATE KINASE/PANTOATE-BETA-ALANINE LIGASE"/>
    <property type="match status" value="1"/>
</dbReference>
<keyword evidence="15" id="KW-1185">Reference proteome</keyword>
<dbReference type="NCBIfam" id="TIGR00125">
    <property type="entry name" value="cyt_tran_rel"/>
    <property type="match status" value="1"/>
</dbReference>
<dbReference type="eggNOG" id="COG0414">
    <property type="taxonomic scope" value="Bacteria"/>
</dbReference>
<feature type="binding site" evidence="13">
    <location>
        <position position="153"/>
    </location>
    <ligand>
        <name>(R)-pantoate</name>
        <dbReference type="ChEBI" id="CHEBI:15980"/>
    </ligand>
</feature>
<evidence type="ECO:0000256" key="10">
    <source>
        <dbReference type="ARBA" id="ARBA00022840"/>
    </source>
</evidence>
<evidence type="ECO:0000256" key="5">
    <source>
        <dbReference type="ARBA" id="ARBA00014155"/>
    </source>
</evidence>
<feature type="active site" description="Proton donor" evidence="13">
    <location>
        <position position="37"/>
    </location>
</feature>
<evidence type="ECO:0000256" key="9">
    <source>
        <dbReference type="ARBA" id="ARBA00022741"/>
    </source>
</evidence>
<dbReference type="FunFam" id="3.40.50.620:FF:000114">
    <property type="entry name" value="Pantothenate synthetase"/>
    <property type="match status" value="1"/>
</dbReference>
<dbReference type="HOGENOM" id="CLU_047148_0_0_0"/>
<dbReference type="OrthoDB" id="9773087at2"/>
<evidence type="ECO:0000256" key="1">
    <source>
        <dbReference type="ARBA" id="ARBA00004496"/>
    </source>
</evidence>
<evidence type="ECO:0000256" key="4">
    <source>
        <dbReference type="ARBA" id="ARBA00012219"/>
    </source>
</evidence>
<proteinExistence type="inferred from homology"/>
<dbReference type="Pfam" id="PF02569">
    <property type="entry name" value="Pantoate_ligase"/>
    <property type="match status" value="1"/>
</dbReference>
<feature type="binding site" evidence="13">
    <location>
        <begin position="147"/>
        <end position="150"/>
    </location>
    <ligand>
        <name>ATP</name>
        <dbReference type="ChEBI" id="CHEBI:30616"/>
    </ligand>
</feature>
<accession>F0SHB2</accession>
<dbReference type="GO" id="GO:0005524">
    <property type="term" value="F:ATP binding"/>
    <property type="evidence" value="ECO:0007669"/>
    <property type="project" value="UniProtKB-KW"/>
</dbReference>
<gene>
    <name evidence="13" type="primary">panC</name>
    <name evidence="14" type="ordered locus">Plabr_4090</name>
</gene>
<dbReference type="AlphaFoldDB" id="F0SHB2"/>
<dbReference type="InterPro" id="IPR014729">
    <property type="entry name" value="Rossmann-like_a/b/a_fold"/>
</dbReference>
<comment type="subcellular location">
    <subcellularLocation>
        <location evidence="1 13">Cytoplasm</location>
    </subcellularLocation>
</comment>
<comment type="function">
    <text evidence="12 13">Catalyzes the condensation of pantoate with beta-alanine in an ATP-dependent reaction via a pantoyl-adenylate intermediate.</text>
</comment>
<feature type="binding site" evidence="13">
    <location>
        <position position="61"/>
    </location>
    <ligand>
        <name>(R)-pantoate</name>
        <dbReference type="ChEBI" id="CHEBI:15980"/>
    </ligand>
</feature>
<dbReference type="InterPro" id="IPR003721">
    <property type="entry name" value="Pantoate_ligase"/>
</dbReference>
<dbReference type="EC" id="6.3.2.1" evidence="4 13"/>
<sequence>MQTTQTISGVREAIRLARQSGQTIGCVPTMGALHEGHLSLIRAAREQSDFVVATIFVNPTQFAPHEDFSKYPRPLERDLDLCKQSGADLVFHPEPEEMYGSHNDVTVHVGELSTRWEGASRPDHFDGVATVVTKLFNIVQPDKAFFGAKDYQQQCIIKAMCRDLNLPVEVVTCPTIRSAEGLALSSRNAYLTDEQREIALSLSQSLSLAEKLVAENELSLEQIRTRMRDTMEANSGVVVDYATIADRETLIELNERQPRMVALVAARVGSTRLLDNRELMQPE</sequence>
<evidence type="ECO:0000313" key="14">
    <source>
        <dbReference type="EMBL" id="ADY61667.1"/>
    </source>
</evidence>
<dbReference type="HAMAP" id="MF_00158">
    <property type="entry name" value="PanC"/>
    <property type="match status" value="1"/>
</dbReference>
<dbReference type="PANTHER" id="PTHR21299:SF1">
    <property type="entry name" value="PANTOATE--BETA-ALANINE LIGASE"/>
    <property type="match status" value="1"/>
</dbReference>
<dbReference type="NCBIfam" id="TIGR00018">
    <property type="entry name" value="panC"/>
    <property type="match status" value="1"/>
</dbReference>
<evidence type="ECO:0000256" key="8">
    <source>
        <dbReference type="ARBA" id="ARBA00022655"/>
    </source>
</evidence>
<dbReference type="SUPFAM" id="SSF52374">
    <property type="entry name" value="Nucleotidylyl transferase"/>
    <property type="match status" value="1"/>
</dbReference>
<comment type="pathway">
    <text evidence="2 13">Cofactor biosynthesis; (R)-pantothenate biosynthesis; (R)-pantothenate from (R)-pantoate and beta-alanine: step 1/1.</text>
</comment>
<organism evidence="14 15">
    <name type="scientific">Rubinisphaera brasiliensis (strain ATCC 49424 / DSM 5305 / JCM 21570 / IAM 15109 / NBRC 103401 / IFAM 1448)</name>
    <name type="common">Planctomyces brasiliensis</name>
    <dbReference type="NCBI Taxonomy" id="756272"/>
    <lineage>
        <taxon>Bacteria</taxon>
        <taxon>Pseudomonadati</taxon>
        <taxon>Planctomycetota</taxon>
        <taxon>Planctomycetia</taxon>
        <taxon>Planctomycetales</taxon>
        <taxon>Planctomycetaceae</taxon>
        <taxon>Rubinisphaera</taxon>
    </lineage>
</organism>
<dbReference type="CDD" id="cd00560">
    <property type="entry name" value="PanC"/>
    <property type="match status" value="1"/>
</dbReference>
<dbReference type="EMBL" id="CP002546">
    <property type="protein sequence ID" value="ADY61667.1"/>
    <property type="molecule type" value="Genomic_DNA"/>
</dbReference>
<dbReference type="Proteomes" id="UP000006860">
    <property type="component" value="Chromosome"/>
</dbReference>
<reference evidence="15" key="1">
    <citation type="submission" date="2011-02" db="EMBL/GenBank/DDBJ databases">
        <title>The complete genome of Planctomyces brasiliensis DSM 5305.</title>
        <authorList>
            <person name="Lucas S."/>
            <person name="Copeland A."/>
            <person name="Lapidus A."/>
            <person name="Bruce D."/>
            <person name="Goodwin L."/>
            <person name="Pitluck S."/>
            <person name="Kyrpides N."/>
            <person name="Mavromatis K."/>
            <person name="Pagani I."/>
            <person name="Ivanova N."/>
            <person name="Ovchinnikova G."/>
            <person name="Lu M."/>
            <person name="Detter J.C."/>
            <person name="Han C."/>
            <person name="Land M."/>
            <person name="Hauser L."/>
            <person name="Markowitz V."/>
            <person name="Cheng J.-F."/>
            <person name="Hugenholtz P."/>
            <person name="Woyke T."/>
            <person name="Wu D."/>
            <person name="Tindall B."/>
            <person name="Pomrenke H.G."/>
            <person name="Brambilla E."/>
            <person name="Klenk H.-P."/>
            <person name="Eisen J.A."/>
        </authorList>
    </citation>
    <scope>NUCLEOTIDE SEQUENCE [LARGE SCALE GENOMIC DNA]</scope>
    <source>
        <strain evidence="15">ATCC 49424 / DSM 5305 / JCM 21570 / NBRC 103401 / IFAM 1448</strain>
    </source>
</reference>
<feature type="binding site" evidence="13">
    <location>
        <begin position="184"/>
        <end position="187"/>
    </location>
    <ligand>
        <name>ATP</name>
        <dbReference type="ChEBI" id="CHEBI:30616"/>
    </ligand>
</feature>
<dbReference type="GO" id="GO:0004592">
    <property type="term" value="F:pantoate-beta-alanine ligase activity"/>
    <property type="evidence" value="ECO:0007669"/>
    <property type="project" value="UniProtKB-UniRule"/>
</dbReference>